<dbReference type="OrthoDB" id="7832908at2"/>
<dbReference type="RefSeq" id="WP_145720993.1">
    <property type="nucleotide sequence ID" value="NZ_BSPF01000010.1"/>
</dbReference>
<accession>A0A562NBZ5</accession>
<name>A0A562NBZ5_9HYPH</name>
<keyword evidence="2" id="KW-1185">Reference proteome</keyword>
<dbReference type="EMBL" id="VLKT01000035">
    <property type="protein sequence ID" value="TWI29620.1"/>
    <property type="molecule type" value="Genomic_DNA"/>
</dbReference>
<protein>
    <submittedName>
        <fullName evidence="1">Uncharacterized protein</fullName>
    </submittedName>
</protein>
<gene>
    <name evidence="1" type="ORF">IQ26_05042</name>
</gene>
<comment type="caution">
    <text evidence="1">The sequence shown here is derived from an EMBL/GenBank/DDBJ whole genome shotgun (WGS) entry which is preliminary data.</text>
</comment>
<sequence>MKELAKAAGRAREFRLHPLGFFYLQDGAGEGRTRRVHIWLPDGPDRPENDRHQHSFGIESLMIAGRMRSELFRFEEEAEGPDVEYAVAYEGQKSILTRSGRRGRLHAIASFEVAARATYKLEAGVIHRVLVTARPCITLVQTLEQRIPIFSYGHEDEAAFDRRLCTGSEAERIRRLLLDAAGR</sequence>
<dbReference type="Proteomes" id="UP000317122">
    <property type="component" value="Unassembled WGS sequence"/>
</dbReference>
<reference evidence="1 2" key="1">
    <citation type="journal article" date="2015" name="Stand. Genomic Sci.">
        <title>Genomic Encyclopedia of Bacterial and Archaeal Type Strains, Phase III: the genomes of soil and plant-associated and newly described type strains.</title>
        <authorList>
            <person name="Whitman W.B."/>
            <person name="Woyke T."/>
            <person name="Klenk H.P."/>
            <person name="Zhou Y."/>
            <person name="Lilburn T.G."/>
            <person name="Beck B.J."/>
            <person name="De Vos P."/>
            <person name="Vandamme P."/>
            <person name="Eisen J.A."/>
            <person name="Garrity G."/>
            <person name="Hugenholtz P."/>
            <person name="Kyrpides N.C."/>
        </authorList>
    </citation>
    <scope>NUCLEOTIDE SEQUENCE [LARGE SCALE GENOMIC DNA]</scope>
    <source>
        <strain evidence="1 2">CGMCC 1.2546</strain>
    </source>
</reference>
<organism evidence="1 2">
    <name type="scientific">Mesorhizobium tianshanense</name>
    <dbReference type="NCBI Taxonomy" id="39844"/>
    <lineage>
        <taxon>Bacteria</taxon>
        <taxon>Pseudomonadati</taxon>
        <taxon>Pseudomonadota</taxon>
        <taxon>Alphaproteobacteria</taxon>
        <taxon>Hyphomicrobiales</taxon>
        <taxon>Phyllobacteriaceae</taxon>
        <taxon>Mesorhizobium</taxon>
    </lineage>
</organism>
<evidence type="ECO:0000313" key="2">
    <source>
        <dbReference type="Proteomes" id="UP000317122"/>
    </source>
</evidence>
<proteinExistence type="predicted"/>
<evidence type="ECO:0000313" key="1">
    <source>
        <dbReference type="EMBL" id="TWI29620.1"/>
    </source>
</evidence>
<dbReference type="AlphaFoldDB" id="A0A562NBZ5"/>